<evidence type="ECO:0000256" key="1">
    <source>
        <dbReference type="ARBA" id="ARBA00004370"/>
    </source>
</evidence>
<dbReference type="InterPro" id="IPR053219">
    <property type="entry name" value="GPCR_Dmsr-1"/>
</dbReference>
<evidence type="ECO:0000256" key="3">
    <source>
        <dbReference type="ARBA" id="ARBA00022989"/>
    </source>
</evidence>
<evidence type="ECO:0000256" key="2">
    <source>
        <dbReference type="ARBA" id="ARBA00022692"/>
    </source>
</evidence>
<dbReference type="GO" id="GO:0016020">
    <property type="term" value="C:membrane"/>
    <property type="evidence" value="ECO:0007669"/>
    <property type="project" value="UniProtKB-SubCell"/>
</dbReference>
<name>A0ABD2PK71_9PLAT</name>
<protein>
    <recommendedName>
        <fullName evidence="6">G-protein coupled receptors family 1 profile domain-containing protein</fullName>
    </recommendedName>
</protein>
<keyword evidence="8" id="KW-1185">Reference proteome</keyword>
<dbReference type="InterPro" id="IPR019427">
    <property type="entry name" value="7TM_GPCR_serpentine_rcpt_Srw"/>
</dbReference>
<feature type="transmembrane region" description="Helical" evidence="5">
    <location>
        <begin position="74"/>
        <end position="93"/>
    </location>
</feature>
<feature type="domain" description="G-protein coupled receptors family 1 profile" evidence="6">
    <location>
        <begin position="55"/>
        <end position="298"/>
    </location>
</feature>
<dbReference type="Proteomes" id="UP001626550">
    <property type="component" value="Unassembled WGS sequence"/>
</dbReference>
<organism evidence="7 8">
    <name type="scientific">Cichlidogyrus casuarinus</name>
    <dbReference type="NCBI Taxonomy" id="1844966"/>
    <lineage>
        <taxon>Eukaryota</taxon>
        <taxon>Metazoa</taxon>
        <taxon>Spiralia</taxon>
        <taxon>Lophotrochozoa</taxon>
        <taxon>Platyhelminthes</taxon>
        <taxon>Monogenea</taxon>
        <taxon>Monopisthocotylea</taxon>
        <taxon>Dactylogyridea</taxon>
        <taxon>Ancyrocephalidae</taxon>
        <taxon>Cichlidogyrus</taxon>
    </lineage>
</organism>
<comment type="subcellular location">
    <subcellularLocation>
        <location evidence="1">Membrane</location>
    </subcellularLocation>
</comment>
<dbReference type="Gene3D" id="1.20.1070.10">
    <property type="entry name" value="Rhodopsin 7-helix transmembrane proteins"/>
    <property type="match status" value="1"/>
</dbReference>
<feature type="transmembrane region" description="Helical" evidence="5">
    <location>
        <begin position="44"/>
        <end position="62"/>
    </location>
</feature>
<feature type="transmembrane region" description="Helical" evidence="5">
    <location>
        <begin position="160"/>
        <end position="178"/>
    </location>
</feature>
<dbReference type="AlphaFoldDB" id="A0ABD2PK71"/>
<evidence type="ECO:0000256" key="4">
    <source>
        <dbReference type="ARBA" id="ARBA00023136"/>
    </source>
</evidence>
<dbReference type="InterPro" id="IPR017452">
    <property type="entry name" value="GPCR_Rhodpsn_7TM"/>
</dbReference>
<dbReference type="PANTHER" id="PTHR46273">
    <property type="entry name" value="MYOSUPPRESSIN RECEPTOR 1, ISOFORM B-RELATED"/>
    <property type="match status" value="1"/>
</dbReference>
<dbReference type="PROSITE" id="PS50262">
    <property type="entry name" value="G_PROTEIN_RECEP_F1_2"/>
    <property type="match status" value="1"/>
</dbReference>
<dbReference type="PANTHER" id="PTHR46273:SF4">
    <property type="entry name" value="AT19640P"/>
    <property type="match status" value="1"/>
</dbReference>
<gene>
    <name evidence="7" type="ORF">Ciccas_014152</name>
</gene>
<dbReference type="EMBL" id="JBJKFK010007606">
    <property type="protein sequence ID" value="KAL3307338.1"/>
    <property type="molecule type" value="Genomic_DNA"/>
</dbReference>
<reference evidence="7 8" key="1">
    <citation type="submission" date="2024-11" db="EMBL/GenBank/DDBJ databases">
        <title>Adaptive evolution of stress response genes in parasites aligns with host niche diversity.</title>
        <authorList>
            <person name="Hahn C."/>
            <person name="Resl P."/>
        </authorList>
    </citation>
    <scope>NUCLEOTIDE SEQUENCE [LARGE SCALE GENOMIC DNA]</scope>
    <source>
        <strain evidence="7">EGGRZ-B1_66</strain>
        <tissue evidence="7">Body</tissue>
    </source>
</reference>
<evidence type="ECO:0000313" key="8">
    <source>
        <dbReference type="Proteomes" id="UP001626550"/>
    </source>
</evidence>
<feature type="transmembrane region" description="Helical" evidence="5">
    <location>
        <begin position="284"/>
        <end position="302"/>
    </location>
</feature>
<feature type="transmembrane region" description="Helical" evidence="5">
    <location>
        <begin position="129"/>
        <end position="148"/>
    </location>
</feature>
<proteinExistence type="predicted"/>
<feature type="transmembrane region" description="Helical" evidence="5">
    <location>
        <begin position="208"/>
        <end position="235"/>
    </location>
</feature>
<keyword evidence="3 5" id="KW-1133">Transmembrane helix</keyword>
<evidence type="ECO:0000256" key="5">
    <source>
        <dbReference type="SAM" id="Phobius"/>
    </source>
</evidence>
<evidence type="ECO:0000259" key="6">
    <source>
        <dbReference type="PROSITE" id="PS50262"/>
    </source>
</evidence>
<comment type="caution">
    <text evidence="7">The sequence shown here is derived from an EMBL/GenBank/DDBJ whole genome shotgun (WGS) entry which is preliminary data.</text>
</comment>
<dbReference type="SUPFAM" id="SSF81321">
    <property type="entry name" value="Family A G protein-coupled receptor-like"/>
    <property type="match status" value="1"/>
</dbReference>
<keyword evidence="2 5" id="KW-0812">Transmembrane</keyword>
<accession>A0ABD2PK71</accession>
<sequence length="319" mass="35683">MFSQSLQRSGCTARMTHNGSSCDDYFNAHVDSFHRHYQELHVKLIFALCPLDLALNTMNMIVLNQRKMISPTNFLLTCLALCDCITMISYLGININIIYETLDNGGPYAAALSTQICMTIVYFCHQMTTGIILILAIFRILCIQCLASSGRLCSMFRAKLAVFILAIISLTISLSIFLGHEIDEKKQEQGIGNGSKYYMLDTKKGYELYVLVCVPIIVKVIPLSLLTILTFYLVFQIKRQQAKHRRIKGHDSDALANTQGPGRMSIACRAAAGREKSEARTTRLLLLIVAIFLIAYTPNVSAKSPFLFIKQSGQSSHNY</sequence>
<evidence type="ECO:0000313" key="7">
    <source>
        <dbReference type="EMBL" id="KAL3307338.1"/>
    </source>
</evidence>
<keyword evidence="4 5" id="KW-0472">Membrane</keyword>
<dbReference type="Pfam" id="PF10324">
    <property type="entry name" value="7TM_GPCR_Srw"/>
    <property type="match status" value="1"/>
</dbReference>